<evidence type="ECO:0000313" key="9">
    <source>
        <dbReference type="EnsemblProtists" id="EOD37824"/>
    </source>
</evidence>
<reference evidence="9" key="2">
    <citation type="submission" date="2024-10" db="UniProtKB">
        <authorList>
            <consortium name="EnsemblProtists"/>
        </authorList>
    </citation>
    <scope>IDENTIFICATION</scope>
</reference>
<keyword evidence="10" id="KW-1185">Reference proteome</keyword>
<evidence type="ECO:0000313" key="10">
    <source>
        <dbReference type="Proteomes" id="UP000013827"/>
    </source>
</evidence>
<dbReference type="PaxDb" id="2903-EOD37824"/>
<feature type="domain" description="Aminotransferase class I/classII large" evidence="8">
    <location>
        <begin position="111"/>
        <end position="505"/>
    </location>
</feature>
<feature type="chain" id="PRO_5044285556" description="Aminotransferase class I/classII large domain-containing protein" evidence="7">
    <location>
        <begin position="18"/>
        <end position="526"/>
    </location>
</feature>
<dbReference type="RefSeq" id="XP_005790253.1">
    <property type="nucleotide sequence ID" value="XM_005790196.1"/>
</dbReference>
<proteinExistence type="inferred from homology"/>
<keyword evidence="3" id="KW-0032">Aminotransferase</keyword>
<dbReference type="EnsemblProtists" id="EOD37824">
    <property type="protein sequence ID" value="EOD37824"/>
    <property type="gene ID" value="EMIHUDRAFT_417644"/>
</dbReference>
<sequence length="526" mass="55038">MVCAILCLASAHASVLSAPAEPPLTPENINPRLVAAEYAVRGRLLDRAKELESVGRRTVKCNIGNPQALGQRPLSWVRQVLSLVLNADLLEAAEAAACGSSDGEALRALFPPDAVARARVYVDAISSAGAYSDSQGVLCVREEVAHFLRERDGCGSEARDVFLTDGASAGVRALLQALLGQPGVDAILAPSPVYPLYSALSTLLDGGAALYPLTEDAAGTWGIRVSNLEASLQLARARGSNVRALVVINPGNPTGQCMSAEEVAAVLEFAAREGLVLLADEVYQANVYNGGPARTGKRRNDFHSFRRALALLRQTKPQLAARAQLVSMHSTSKGFYGECGLRGGFFALDGNWDDGVRSQLVKLASICLCSNVVGQLAMGLVVSPPRPGMPSHDTFAAERGAILESLRARADTLAAALDALPGVTCAPAEGALYLFPRIALPPAAVAAAREAGVAPDELYAMRLLDATGLVVVPGSGFGQPDPEAYHVRTTFLPPADQLEQVTSAIAAFHRSFVDEFATPAAAAATA</sequence>
<organism evidence="9 10">
    <name type="scientific">Emiliania huxleyi (strain CCMP1516)</name>
    <dbReference type="NCBI Taxonomy" id="280463"/>
    <lineage>
        <taxon>Eukaryota</taxon>
        <taxon>Haptista</taxon>
        <taxon>Haptophyta</taxon>
        <taxon>Prymnesiophyceae</taxon>
        <taxon>Isochrysidales</taxon>
        <taxon>Noelaerhabdaceae</taxon>
        <taxon>Emiliania</taxon>
    </lineage>
</organism>
<protein>
    <recommendedName>
        <fullName evidence="8">Aminotransferase class I/classII large domain-containing protein</fullName>
    </recommendedName>
</protein>
<comment type="cofactor">
    <cofactor evidence="1">
        <name>pyridoxal 5'-phosphate</name>
        <dbReference type="ChEBI" id="CHEBI:597326"/>
    </cofactor>
</comment>
<dbReference type="Proteomes" id="UP000013827">
    <property type="component" value="Unassembled WGS sequence"/>
</dbReference>
<evidence type="ECO:0000256" key="7">
    <source>
        <dbReference type="SAM" id="SignalP"/>
    </source>
</evidence>
<keyword evidence="7" id="KW-0732">Signal</keyword>
<keyword evidence="5" id="KW-0663">Pyridoxal phosphate</keyword>
<keyword evidence="4" id="KW-0808">Transferase</keyword>
<dbReference type="InterPro" id="IPR004839">
    <property type="entry name" value="Aminotransferase_I/II_large"/>
</dbReference>
<accession>A0A0D3KPY9</accession>
<dbReference type="OMA" id="MMMQILI"/>
<dbReference type="STRING" id="2903.R1FWD4"/>
<evidence type="ECO:0000256" key="3">
    <source>
        <dbReference type="ARBA" id="ARBA00022576"/>
    </source>
</evidence>
<dbReference type="KEGG" id="ehx:EMIHUDRAFT_417644"/>
<dbReference type="GeneID" id="17283094"/>
<name>A0A0D3KPY9_EMIH1</name>
<evidence type="ECO:0000256" key="2">
    <source>
        <dbReference type="ARBA" id="ARBA00011738"/>
    </source>
</evidence>
<dbReference type="Gene3D" id="1.10.287.1970">
    <property type="match status" value="1"/>
</dbReference>
<dbReference type="CDD" id="cd00609">
    <property type="entry name" value="AAT_like"/>
    <property type="match status" value="1"/>
</dbReference>
<comment type="subunit">
    <text evidence="2">Homodimer.</text>
</comment>
<dbReference type="GO" id="GO:0004021">
    <property type="term" value="F:L-alanine:2-oxoglutarate aminotransferase activity"/>
    <property type="evidence" value="ECO:0007669"/>
    <property type="project" value="TreeGrafter"/>
</dbReference>
<dbReference type="FunFam" id="3.90.1150.10:FF:000151">
    <property type="entry name" value="Alanine aminotransferase 2"/>
    <property type="match status" value="1"/>
</dbReference>
<dbReference type="AlphaFoldDB" id="A0A0D3KPY9"/>
<evidence type="ECO:0000259" key="8">
    <source>
        <dbReference type="Pfam" id="PF00155"/>
    </source>
</evidence>
<dbReference type="HOGENOM" id="CLU_014254_3_0_1"/>
<dbReference type="eggNOG" id="KOG0258">
    <property type="taxonomic scope" value="Eukaryota"/>
</dbReference>
<dbReference type="GO" id="GO:0030170">
    <property type="term" value="F:pyridoxal phosphate binding"/>
    <property type="evidence" value="ECO:0007669"/>
    <property type="project" value="InterPro"/>
</dbReference>
<evidence type="ECO:0000256" key="5">
    <source>
        <dbReference type="ARBA" id="ARBA00022898"/>
    </source>
</evidence>
<dbReference type="UniPathway" id="UPA00528">
    <property type="reaction ID" value="UER00586"/>
</dbReference>
<dbReference type="InterPro" id="IPR015424">
    <property type="entry name" value="PyrdxlP-dep_Trfase"/>
</dbReference>
<dbReference type="InterPro" id="IPR045088">
    <property type="entry name" value="ALAT1/2-like"/>
</dbReference>
<reference evidence="10" key="1">
    <citation type="journal article" date="2013" name="Nature">
        <title>Pan genome of the phytoplankton Emiliania underpins its global distribution.</title>
        <authorList>
            <person name="Read B.A."/>
            <person name="Kegel J."/>
            <person name="Klute M.J."/>
            <person name="Kuo A."/>
            <person name="Lefebvre S.C."/>
            <person name="Maumus F."/>
            <person name="Mayer C."/>
            <person name="Miller J."/>
            <person name="Monier A."/>
            <person name="Salamov A."/>
            <person name="Young J."/>
            <person name="Aguilar M."/>
            <person name="Claverie J.M."/>
            <person name="Frickenhaus S."/>
            <person name="Gonzalez K."/>
            <person name="Herman E.K."/>
            <person name="Lin Y.C."/>
            <person name="Napier J."/>
            <person name="Ogata H."/>
            <person name="Sarno A.F."/>
            <person name="Shmutz J."/>
            <person name="Schroeder D."/>
            <person name="de Vargas C."/>
            <person name="Verret F."/>
            <person name="von Dassow P."/>
            <person name="Valentin K."/>
            <person name="Van de Peer Y."/>
            <person name="Wheeler G."/>
            <person name="Dacks J.B."/>
            <person name="Delwiche C.F."/>
            <person name="Dyhrman S.T."/>
            <person name="Glockner G."/>
            <person name="John U."/>
            <person name="Richards T."/>
            <person name="Worden A.Z."/>
            <person name="Zhang X."/>
            <person name="Grigoriev I.V."/>
            <person name="Allen A.E."/>
            <person name="Bidle K."/>
            <person name="Borodovsky M."/>
            <person name="Bowler C."/>
            <person name="Brownlee C."/>
            <person name="Cock J.M."/>
            <person name="Elias M."/>
            <person name="Gladyshev V.N."/>
            <person name="Groth M."/>
            <person name="Guda C."/>
            <person name="Hadaegh A."/>
            <person name="Iglesias-Rodriguez M.D."/>
            <person name="Jenkins J."/>
            <person name="Jones B.M."/>
            <person name="Lawson T."/>
            <person name="Leese F."/>
            <person name="Lindquist E."/>
            <person name="Lobanov A."/>
            <person name="Lomsadze A."/>
            <person name="Malik S.B."/>
            <person name="Marsh M.E."/>
            <person name="Mackinder L."/>
            <person name="Mock T."/>
            <person name="Mueller-Roeber B."/>
            <person name="Pagarete A."/>
            <person name="Parker M."/>
            <person name="Probert I."/>
            <person name="Quesneville H."/>
            <person name="Raines C."/>
            <person name="Rensing S.A."/>
            <person name="Riano-Pachon D.M."/>
            <person name="Richier S."/>
            <person name="Rokitta S."/>
            <person name="Shiraiwa Y."/>
            <person name="Soanes D.M."/>
            <person name="van der Giezen M."/>
            <person name="Wahlund T.M."/>
            <person name="Williams B."/>
            <person name="Wilson W."/>
            <person name="Wolfe G."/>
            <person name="Wurch L.L."/>
        </authorList>
    </citation>
    <scope>NUCLEOTIDE SEQUENCE</scope>
</reference>
<feature type="signal peptide" evidence="7">
    <location>
        <begin position="1"/>
        <end position="17"/>
    </location>
</feature>
<evidence type="ECO:0000256" key="4">
    <source>
        <dbReference type="ARBA" id="ARBA00022679"/>
    </source>
</evidence>
<comment type="similarity">
    <text evidence="6">Belongs to the class-I pyridoxal-phosphate-dependent aminotransferase family. Alanine aminotransferase subfamily.</text>
</comment>
<evidence type="ECO:0000256" key="1">
    <source>
        <dbReference type="ARBA" id="ARBA00001933"/>
    </source>
</evidence>
<dbReference type="Pfam" id="PF00155">
    <property type="entry name" value="Aminotran_1_2"/>
    <property type="match status" value="1"/>
</dbReference>
<dbReference type="InterPro" id="IPR015422">
    <property type="entry name" value="PyrdxlP-dep_Trfase_small"/>
</dbReference>
<dbReference type="SUPFAM" id="SSF53383">
    <property type="entry name" value="PLP-dependent transferases"/>
    <property type="match status" value="1"/>
</dbReference>
<dbReference type="Gene3D" id="3.90.1150.10">
    <property type="entry name" value="Aspartate Aminotransferase, domain 1"/>
    <property type="match status" value="1"/>
</dbReference>
<dbReference type="InterPro" id="IPR015421">
    <property type="entry name" value="PyrdxlP-dep_Trfase_major"/>
</dbReference>
<dbReference type="PANTHER" id="PTHR11751:SF29">
    <property type="entry name" value="ALANINE TRANSAMINASE"/>
    <property type="match status" value="1"/>
</dbReference>
<dbReference type="PANTHER" id="PTHR11751">
    <property type="entry name" value="ALANINE AMINOTRANSFERASE"/>
    <property type="match status" value="1"/>
</dbReference>
<evidence type="ECO:0000256" key="6">
    <source>
        <dbReference type="ARBA" id="ARBA00025785"/>
    </source>
</evidence>
<dbReference type="Gene3D" id="3.40.640.10">
    <property type="entry name" value="Type I PLP-dependent aspartate aminotransferase-like (Major domain)"/>
    <property type="match status" value="1"/>
</dbReference>
<dbReference type="FunFam" id="3.40.640.10:FF:000236">
    <property type="entry name" value="Alanine aminotransferase 2"/>
    <property type="match status" value="1"/>
</dbReference>